<dbReference type="STRING" id="1429083.GCA_001885685_02162"/>
<dbReference type="CDD" id="cd14752">
    <property type="entry name" value="GH31_N"/>
    <property type="match status" value="1"/>
</dbReference>
<dbReference type="InterPro" id="IPR052990">
    <property type="entry name" value="Sulfoquinovosidase_GH31"/>
</dbReference>
<evidence type="ECO:0000259" key="3">
    <source>
        <dbReference type="Pfam" id="PF01055"/>
    </source>
</evidence>
<dbReference type="GO" id="GO:0004553">
    <property type="term" value="F:hydrolase activity, hydrolyzing O-glycosyl compounds"/>
    <property type="evidence" value="ECO:0007669"/>
    <property type="project" value="InterPro"/>
</dbReference>
<dbReference type="NCBIfam" id="NF007746">
    <property type="entry name" value="PRK10426.1"/>
    <property type="match status" value="1"/>
</dbReference>
<comment type="similarity">
    <text evidence="1 2">Belongs to the glycosyl hydrolase 31 family.</text>
</comment>
<dbReference type="InterPro" id="IPR013780">
    <property type="entry name" value="Glyco_hydro_b"/>
</dbReference>
<dbReference type="InterPro" id="IPR000322">
    <property type="entry name" value="Glyco_hydro_31_TIM"/>
</dbReference>
<reference evidence="5 6" key="1">
    <citation type="submission" date="2016-10" db="EMBL/GenBank/DDBJ databases">
        <authorList>
            <person name="de Groot N.N."/>
        </authorList>
    </citation>
    <scope>NUCLEOTIDE SEQUENCE [LARGE SCALE GENOMIC DNA]</scope>
    <source>
        <strain evidence="5 6">JCM 19513</strain>
    </source>
</reference>
<dbReference type="InterPro" id="IPR017853">
    <property type="entry name" value="GH"/>
</dbReference>
<dbReference type="SUPFAM" id="SSF51445">
    <property type="entry name" value="(Trans)glycosidases"/>
    <property type="match status" value="1"/>
</dbReference>
<evidence type="ECO:0000256" key="1">
    <source>
        <dbReference type="ARBA" id="ARBA00007806"/>
    </source>
</evidence>
<dbReference type="SUPFAM" id="SSF51011">
    <property type="entry name" value="Glycosyl hydrolase domain"/>
    <property type="match status" value="1"/>
</dbReference>
<dbReference type="GO" id="GO:0005975">
    <property type="term" value="P:carbohydrate metabolic process"/>
    <property type="evidence" value="ECO:0007669"/>
    <property type="project" value="InterPro"/>
</dbReference>
<dbReference type="PANTHER" id="PTHR46959">
    <property type="entry name" value="SULFOQUINOVOSIDASE"/>
    <property type="match status" value="1"/>
</dbReference>
<dbReference type="Pfam" id="PF01055">
    <property type="entry name" value="Glyco_hydro_31_2nd"/>
    <property type="match status" value="1"/>
</dbReference>
<dbReference type="CDD" id="cd06594">
    <property type="entry name" value="GH31_glucosidase_YihQ"/>
    <property type="match status" value="1"/>
</dbReference>
<dbReference type="Gene3D" id="3.20.20.80">
    <property type="entry name" value="Glycosidases"/>
    <property type="match status" value="1"/>
</dbReference>
<proteinExistence type="inferred from homology"/>
<gene>
    <name evidence="5" type="ORF">SAMN05216214_111153</name>
</gene>
<dbReference type="Pfam" id="PF21365">
    <property type="entry name" value="Glyco_hydro_31_3rd"/>
    <property type="match status" value="1"/>
</dbReference>
<dbReference type="GO" id="GO:0030246">
    <property type="term" value="F:carbohydrate binding"/>
    <property type="evidence" value="ECO:0007669"/>
    <property type="project" value="InterPro"/>
</dbReference>
<dbReference type="AlphaFoldDB" id="A0A1H7PWA3"/>
<feature type="domain" description="Glycosyl hydrolase family 31 C-terminal" evidence="4">
    <location>
        <begin position="642"/>
        <end position="729"/>
    </location>
</feature>
<dbReference type="Gene3D" id="2.60.40.1760">
    <property type="entry name" value="glycosyl hydrolase (family 31)"/>
    <property type="match status" value="1"/>
</dbReference>
<organism evidence="5 6">
    <name type="scientific">Atopomonas hussainii</name>
    <dbReference type="NCBI Taxonomy" id="1429083"/>
    <lineage>
        <taxon>Bacteria</taxon>
        <taxon>Pseudomonadati</taxon>
        <taxon>Pseudomonadota</taxon>
        <taxon>Gammaproteobacteria</taxon>
        <taxon>Pseudomonadales</taxon>
        <taxon>Pseudomonadaceae</taxon>
        <taxon>Atopomonas</taxon>
    </lineage>
</organism>
<accession>A0A1H7PWA3</accession>
<dbReference type="Gene3D" id="2.60.40.1180">
    <property type="entry name" value="Golgi alpha-mannosidase II"/>
    <property type="match status" value="1"/>
</dbReference>
<dbReference type="InterPro" id="IPR044112">
    <property type="entry name" value="YihQ_TIM-like"/>
</dbReference>
<dbReference type="RefSeq" id="WP_074868924.1">
    <property type="nucleotide sequence ID" value="NZ_FOAS01000011.1"/>
</dbReference>
<evidence type="ECO:0000256" key="2">
    <source>
        <dbReference type="RuleBase" id="RU361185"/>
    </source>
</evidence>
<protein>
    <submittedName>
        <fullName evidence="5">Alpha-glucosidase</fullName>
    </submittedName>
</protein>
<evidence type="ECO:0000313" key="6">
    <source>
        <dbReference type="Proteomes" id="UP000185766"/>
    </source>
</evidence>
<dbReference type="InterPro" id="IPR011013">
    <property type="entry name" value="Gal_mutarotase_sf_dom"/>
</dbReference>
<dbReference type="EMBL" id="FOAS01000011">
    <property type="protein sequence ID" value="SEL39545.1"/>
    <property type="molecule type" value="Genomic_DNA"/>
</dbReference>
<keyword evidence="6" id="KW-1185">Reference proteome</keyword>
<evidence type="ECO:0000313" key="5">
    <source>
        <dbReference type="EMBL" id="SEL39545.1"/>
    </source>
</evidence>
<evidence type="ECO:0000259" key="4">
    <source>
        <dbReference type="Pfam" id="PF21365"/>
    </source>
</evidence>
<dbReference type="InterPro" id="IPR048395">
    <property type="entry name" value="Glyco_hydro_31_C"/>
</dbReference>
<name>A0A1H7PWA3_9GAMM</name>
<dbReference type="PANTHER" id="PTHR46959:SF2">
    <property type="entry name" value="SULFOQUINOVOSIDASE"/>
    <property type="match status" value="1"/>
</dbReference>
<sequence>MGRVTKTLLGLTAVGALGWLAHDSYQAWLKRPVWSELVVPSALAQARQFDFGAYRLDWRGQGFSISAQSNPEKTLWAVDGGFLAAGVGHAEVEEHRGALFVDERRQVLCQQQSLESFTQQGERLTLRGHLQCDDGRVSGYALILQADGQRGVSMAVAVDEPALNRLYLSWQSEADEAFYGFGEQFTEFNLKHWRLPILVQEQGIGRGLEPLTTGANLNARAGGDWWTSYAPVPHYLTSKLRSFFSESAAYQVFDLRAEDKVQLEVHASTLVARIYQGEDPAALIEAHTSVVGRMPPLPAWTQQGAILGMQGGTDKVREVLNTLKTADVPVSGLWVQDWVGQRTTTFGKQLWWSWTLDQQHYHGWPALNAELNAQGIRTLAYVNPFLVDVAEKGDDSRNLYQEALKADYLVKDHSGKPLELLNTSFSAGLVDLTNPAAHAWLKGVLNEEMLAQGFSGWMADFGEALPFESVLASGEPAELVHNRFPELWAGLNRQVVEESPRRDELFFYTRAAYSRSPGLTTAMWLGDQMVTWDRHDGLHSALIGLLSGGLSGFSINHSDIGGYTTINHPISNYHRSEELLLRWMEFAAFTALFRSHEGNRPDENVQPWSNEVTQQQFARMGKVFAALADYRSTLMAEASTRGLPLVRPLWLHYPQDPASQAPVPESFMLGSELLIAPVLAPDVTELEVALPEGTWVHLWSGQTHQVNAADKVRTPVPVGEPAVFYRAGSAAGQALRETLQAQGLITASQE</sequence>
<keyword evidence="2" id="KW-0326">Glycosidase</keyword>
<dbReference type="Proteomes" id="UP000185766">
    <property type="component" value="Unassembled WGS sequence"/>
</dbReference>
<dbReference type="SUPFAM" id="SSF74650">
    <property type="entry name" value="Galactose mutarotase-like"/>
    <property type="match status" value="1"/>
</dbReference>
<feature type="domain" description="Glycoside hydrolase family 31 TIM barrel" evidence="3">
    <location>
        <begin position="312"/>
        <end position="612"/>
    </location>
</feature>
<keyword evidence="2" id="KW-0378">Hydrolase</keyword>